<dbReference type="AlphaFoldDB" id="A0A7X8SL20"/>
<protein>
    <submittedName>
        <fullName evidence="1">Uncharacterized protein</fullName>
    </submittedName>
</protein>
<gene>
    <name evidence="1" type="ORF">HGP29_13320</name>
</gene>
<sequence length="175" mass="20369">MTSNFNPSSIVKEELKTDLKSNLLNNDIGKRVIEKAHLTQEYLAIEEDYIPLSSNTKFDFVVYSTKPNSHHIIGFLVITDRHFKSKKEEILEALSLCHELYLVIDLSRSNHLFDLLEDEDLSQIGVIGRMRNHKMAISKVPEKHLINLNPHMDLFQRKNERLDQDDSIHQRYISG</sequence>
<dbReference type="Proteomes" id="UP000585050">
    <property type="component" value="Unassembled WGS sequence"/>
</dbReference>
<dbReference type="RefSeq" id="WP_168882921.1">
    <property type="nucleotide sequence ID" value="NZ_JABAIL010000004.1"/>
</dbReference>
<dbReference type="EMBL" id="JABAIL010000004">
    <property type="protein sequence ID" value="NLR92201.1"/>
    <property type="molecule type" value="Genomic_DNA"/>
</dbReference>
<keyword evidence="2" id="KW-1185">Reference proteome</keyword>
<organism evidence="1 2">
    <name type="scientific">Flammeovirga agarivorans</name>
    <dbReference type="NCBI Taxonomy" id="2726742"/>
    <lineage>
        <taxon>Bacteria</taxon>
        <taxon>Pseudomonadati</taxon>
        <taxon>Bacteroidota</taxon>
        <taxon>Cytophagia</taxon>
        <taxon>Cytophagales</taxon>
        <taxon>Flammeovirgaceae</taxon>
        <taxon>Flammeovirga</taxon>
    </lineage>
</organism>
<accession>A0A7X8SL20</accession>
<proteinExistence type="predicted"/>
<name>A0A7X8SL20_9BACT</name>
<comment type="caution">
    <text evidence="1">The sequence shown here is derived from an EMBL/GenBank/DDBJ whole genome shotgun (WGS) entry which is preliminary data.</text>
</comment>
<reference evidence="1 2" key="1">
    <citation type="submission" date="2020-04" db="EMBL/GenBank/DDBJ databases">
        <title>Flammeovirga sp. SR4, a novel species isolated from seawater.</title>
        <authorList>
            <person name="Wang X."/>
        </authorList>
    </citation>
    <scope>NUCLEOTIDE SEQUENCE [LARGE SCALE GENOMIC DNA]</scope>
    <source>
        <strain evidence="1 2">SR4</strain>
    </source>
</reference>
<evidence type="ECO:0000313" key="1">
    <source>
        <dbReference type="EMBL" id="NLR92201.1"/>
    </source>
</evidence>
<evidence type="ECO:0000313" key="2">
    <source>
        <dbReference type="Proteomes" id="UP000585050"/>
    </source>
</evidence>